<name>A0AA39I612_9BILA</name>
<gene>
    <name evidence="2" type="ORF">QR680_012979</name>
</gene>
<evidence type="ECO:0000256" key="1">
    <source>
        <dbReference type="SAM" id="MobiDB-lite"/>
    </source>
</evidence>
<proteinExistence type="predicted"/>
<feature type="compositionally biased region" description="Polar residues" evidence="1">
    <location>
        <begin position="304"/>
        <end position="313"/>
    </location>
</feature>
<evidence type="ECO:0000313" key="2">
    <source>
        <dbReference type="EMBL" id="KAK0417389.1"/>
    </source>
</evidence>
<comment type="caution">
    <text evidence="2">The sequence shown here is derived from an EMBL/GenBank/DDBJ whole genome shotgun (WGS) entry which is preliminary data.</text>
</comment>
<keyword evidence="3" id="KW-1185">Reference proteome</keyword>
<evidence type="ECO:0000313" key="3">
    <source>
        <dbReference type="Proteomes" id="UP001175271"/>
    </source>
</evidence>
<sequence>MESLFRDLFNTSYGLGKETRIDHEWLEGSFINSSPWSSLSFSLNSSMTTVADDQATEAAAPAIAVHQPIAQTSYCGTMRGTIAPLSRVVLERNTHKARTAQLDRPDPEPVVVNEIVGEGPARREKHLKRMAEQRHHVKQAADSALESFVMTVLGNSVGSRTVRQMAVVRPKVPYRTREEQADIDLKKELRQPLDFLRPEQRKTIEHLSDCAKRIDLLEAFDRHVAENRARPILERVKNIADDVAQYVWQEEGLHMGATVSDDLWHRICVEHPEAATEESCRPPSTGDWSASKRKRRRTWRDMSRGSSRAISSP</sequence>
<organism evidence="2 3">
    <name type="scientific">Steinernema hermaphroditum</name>
    <dbReference type="NCBI Taxonomy" id="289476"/>
    <lineage>
        <taxon>Eukaryota</taxon>
        <taxon>Metazoa</taxon>
        <taxon>Ecdysozoa</taxon>
        <taxon>Nematoda</taxon>
        <taxon>Chromadorea</taxon>
        <taxon>Rhabditida</taxon>
        <taxon>Tylenchina</taxon>
        <taxon>Panagrolaimomorpha</taxon>
        <taxon>Strongyloidoidea</taxon>
        <taxon>Steinernematidae</taxon>
        <taxon>Steinernema</taxon>
    </lineage>
</organism>
<protein>
    <submittedName>
        <fullName evidence="2">Uncharacterized protein</fullName>
    </submittedName>
</protein>
<dbReference type="EMBL" id="JAUCMV010000002">
    <property type="protein sequence ID" value="KAK0417389.1"/>
    <property type="molecule type" value="Genomic_DNA"/>
</dbReference>
<dbReference type="Proteomes" id="UP001175271">
    <property type="component" value="Unassembled WGS sequence"/>
</dbReference>
<reference evidence="2" key="1">
    <citation type="submission" date="2023-06" db="EMBL/GenBank/DDBJ databases">
        <title>Genomic analysis of the entomopathogenic nematode Steinernema hermaphroditum.</title>
        <authorList>
            <person name="Schwarz E.M."/>
            <person name="Heppert J.K."/>
            <person name="Baniya A."/>
            <person name="Schwartz H.T."/>
            <person name="Tan C.-H."/>
            <person name="Antoshechkin I."/>
            <person name="Sternberg P.W."/>
            <person name="Goodrich-Blair H."/>
            <person name="Dillman A.R."/>
        </authorList>
    </citation>
    <scope>NUCLEOTIDE SEQUENCE</scope>
    <source>
        <strain evidence="2">PS9179</strain>
        <tissue evidence="2">Whole animal</tissue>
    </source>
</reference>
<feature type="region of interest" description="Disordered" evidence="1">
    <location>
        <begin position="274"/>
        <end position="313"/>
    </location>
</feature>
<accession>A0AA39I612</accession>
<dbReference type="AlphaFoldDB" id="A0AA39I612"/>